<evidence type="ECO:0000256" key="8">
    <source>
        <dbReference type="SAM" id="MobiDB-lite"/>
    </source>
</evidence>
<gene>
    <name evidence="11" type="ORF">CIPAW_09G168300</name>
</gene>
<evidence type="ECO:0000256" key="5">
    <source>
        <dbReference type="ARBA" id="ARBA00022989"/>
    </source>
</evidence>
<evidence type="ECO:0000256" key="4">
    <source>
        <dbReference type="ARBA" id="ARBA00022729"/>
    </source>
</evidence>
<comment type="caution">
    <text evidence="11">The sequence shown here is derived from an EMBL/GenBank/DDBJ whole genome shotgun (WGS) entry which is preliminary data.</text>
</comment>
<dbReference type="Proteomes" id="UP000811609">
    <property type="component" value="Chromosome 9"/>
</dbReference>
<dbReference type="EMBL" id="CM031817">
    <property type="protein sequence ID" value="KAG6642836.1"/>
    <property type="molecule type" value="Genomic_DNA"/>
</dbReference>
<feature type="transmembrane region" description="Helical" evidence="9">
    <location>
        <begin position="290"/>
        <end position="310"/>
    </location>
</feature>
<evidence type="ECO:0000256" key="2">
    <source>
        <dbReference type="ARBA" id="ARBA00005748"/>
    </source>
</evidence>
<organism evidence="11 12">
    <name type="scientific">Carya illinoinensis</name>
    <name type="common">Pecan</name>
    <dbReference type="NCBI Taxonomy" id="32201"/>
    <lineage>
        <taxon>Eukaryota</taxon>
        <taxon>Viridiplantae</taxon>
        <taxon>Streptophyta</taxon>
        <taxon>Embryophyta</taxon>
        <taxon>Tracheophyta</taxon>
        <taxon>Spermatophyta</taxon>
        <taxon>Magnoliopsida</taxon>
        <taxon>eudicotyledons</taxon>
        <taxon>Gunneridae</taxon>
        <taxon>Pentapetalae</taxon>
        <taxon>rosids</taxon>
        <taxon>fabids</taxon>
        <taxon>Fagales</taxon>
        <taxon>Juglandaceae</taxon>
        <taxon>Carya</taxon>
    </lineage>
</organism>
<sequence>MGSSLTAILLLSLFLSLFITSASHETTTLKGVDLENPAIVVFPSPLSGYSASHGSKEALLCERVQVSGLSRLRLGSYASSLRVTLSPSVEIPERLHSKIQVCFHGNNSRGLCQCEDDEWKYFKGLWSSVMSPYDDRYIDVKFLGEVSGSVTVAVEEDFQQWRLACLALGFVLLLLAPIVSNWVPFYYSSSMLIGIFLVIIIILFQGMKLLPTGRKNVLYLTMYGSVLGAGSFLIHHLSMLVNSVLINFGLNEEMHNPVFIFVLVGIILAGAALGYWIVRKYVVSKDGRVDVGIVQFVKWAMSITGTTAIIQGTLDTPLALATVVCCWAFRYFIFSLKRLPALHQSFSVNRNPLLKQERKITGKHNRAEFLSRSGSAGKMRHSPKNQSAWSNSPVGGVISPSSGTKNQQEYYSTFHNMRNRKKFTEKEWDDFTRESTRQAIAEWAASPEFTDWMIENADRVQLLPSESSDETMGSESDSTDENLTGRRRQFRLTSG</sequence>
<accession>A0A8T1PE08</accession>
<keyword evidence="6 9" id="KW-0472">Membrane</keyword>
<comment type="similarity">
    <text evidence="2">Belongs to the NEMP family.</text>
</comment>
<feature type="compositionally biased region" description="Basic residues" evidence="8">
    <location>
        <begin position="485"/>
        <end position="495"/>
    </location>
</feature>
<evidence type="ECO:0000256" key="10">
    <source>
        <dbReference type="SAM" id="SignalP"/>
    </source>
</evidence>
<feature type="transmembrane region" description="Helical" evidence="9">
    <location>
        <begin position="216"/>
        <end position="238"/>
    </location>
</feature>
<evidence type="ECO:0000256" key="9">
    <source>
        <dbReference type="SAM" id="Phobius"/>
    </source>
</evidence>
<evidence type="ECO:0000256" key="6">
    <source>
        <dbReference type="ARBA" id="ARBA00023136"/>
    </source>
</evidence>
<keyword evidence="12" id="KW-1185">Reference proteome</keyword>
<dbReference type="PANTHER" id="PTHR31587">
    <property type="entry name" value="TRANSMEMBRANE PROTEIN (DUF2215)"/>
    <property type="match status" value="1"/>
</dbReference>
<keyword evidence="7" id="KW-0539">Nucleus</keyword>
<keyword evidence="5 9" id="KW-1133">Transmembrane helix</keyword>
<feature type="transmembrane region" description="Helical" evidence="9">
    <location>
        <begin position="185"/>
        <end position="204"/>
    </location>
</feature>
<evidence type="ECO:0000256" key="1">
    <source>
        <dbReference type="ARBA" id="ARBA00004575"/>
    </source>
</evidence>
<name>A0A8T1PE08_CARIL</name>
<evidence type="ECO:0000313" key="12">
    <source>
        <dbReference type="Proteomes" id="UP000811609"/>
    </source>
</evidence>
<dbReference type="AlphaFoldDB" id="A0A8T1PE08"/>
<evidence type="ECO:0000313" key="11">
    <source>
        <dbReference type="EMBL" id="KAG6642836.1"/>
    </source>
</evidence>
<evidence type="ECO:0000256" key="7">
    <source>
        <dbReference type="ARBA" id="ARBA00023242"/>
    </source>
</evidence>
<keyword evidence="4 10" id="KW-0732">Signal</keyword>
<feature type="signal peptide" evidence="10">
    <location>
        <begin position="1"/>
        <end position="24"/>
    </location>
</feature>
<dbReference type="GO" id="GO:0005637">
    <property type="term" value="C:nuclear inner membrane"/>
    <property type="evidence" value="ECO:0007669"/>
    <property type="project" value="UniProtKB-SubCell"/>
</dbReference>
<feature type="chain" id="PRO_5035713646" evidence="10">
    <location>
        <begin position="25"/>
        <end position="495"/>
    </location>
</feature>
<feature type="transmembrane region" description="Helical" evidence="9">
    <location>
        <begin position="258"/>
        <end position="278"/>
    </location>
</feature>
<dbReference type="InterPro" id="IPR019358">
    <property type="entry name" value="NEMP_fam"/>
</dbReference>
<evidence type="ECO:0000256" key="3">
    <source>
        <dbReference type="ARBA" id="ARBA00022692"/>
    </source>
</evidence>
<feature type="compositionally biased region" description="Low complexity" evidence="8">
    <location>
        <begin position="390"/>
        <end position="403"/>
    </location>
</feature>
<reference evidence="11" key="1">
    <citation type="submission" date="2020-12" db="EMBL/GenBank/DDBJ databases">
        <title>WGS assembly of Carya illinoinensis cv. Pawnee.</title>
        <authorList>
            <person name="Platts A."/>
            <person name="Shu S."/>
            <person name="Wright S."/>
            <person name="Barry K."/>
            <person name="Edger P."/>
            <person name="Pires J.C."/>
            <person name="Schmutz J."/>
        </authorList>
    </citation>
    <scope>NUCLEOTIDE SEQUENCE</scope>
    <source>
        <tissue evidence="11">Leaf</tissue>
    </source>
</reference>
<feature type="region of interest" description="Disordered" evidence="8">
    <location>
        <begin position="374"/>
        <end position="405"/>
    </location>
</feature>
<feature type="transmembrane region" description="Helical" evidence="9">
    <location>
        <begin position="316"/>
        <end position="333"/>
    </location>
</feature>
<feature type="transmembrane region" description="Helical" evidence="9">
    <location>
        <begin position="161"/>
        <end position="179"/>
    </location>
</feature>
<comment type="subcellular location">
    <subcellularLocation>
        <location evidence="1">Nucleus inner membrane</location>
        <topology evidence="1">Multi-pass membrane protein</topology>
        <orientation evidence="1">Nucleoplasmic side</orientation>
    </subcellularLocation>
</comment>
<keyword evidence="3 9" id="KW-0812">Transmembrane</keyword>
<protein>
    <submittedName>
        <fullName evidence="11">Uncharacterized protein</fullName>
    </submittedName>
</protein>
<feature type="region of interest" description="Disordered" evidence="8">
    <location>
        <begin position="462"/>
        <end position="495"/>
    </location>
</feature>
<dbReference type="Pfam" id="PF10225">
    <property type="entry name" value="NEMP"/>
    <property type="match status" value="1"/>
</dbReference>
<feature type="compositionally biased region" description="Polar residues" evidence="8">
    <location>
        <begin position="464"/>
        <end position="476"/>
    </location>
</feature>
<proteinExistence type="inferred from homology"/>
<dbReference type="PANTHER" id="PTHR31587:SF3">
    <property type="entry name" value="EXPRESSED PROTEIN"/>
    <property type="match status" value="1"/>
</dbReference>